<feature type="transmembrane region" description="Helical" evidence="2">
    <location>
        <begin position="282"/>
        <end position="300"/>
    </location>
</feature>
<evidence type="ECO:0008006" key="5">
    <source>
        <dbReference type="Google" id="ProtNLM"/>
    </source>
</evidence>
<feature type="transmembrane region" description="Helical" evidence="2">
    <location>
        <begin position="312"/>
        <end position="329"/>
    </location>
</feature>
<feature type="region of interest" description="Disordered" evidence="1">
    <location>
        <begin position="41"/>
        <end position="72"/>
    </location>
</feature>
<keyword evidence="2" id="KW-1133">Transmembrane helix</keyword>
<feature type="transmembrane region" description="Helical" evidence="2">
    <location>
        <begin position="165"/>
        <end position="189"/>
    </location>
</feature>
<evidence type="ECO:0000313" key="3">
    <source>
        <dbReference type="EMBL" id="TNV84917.1"/>
    </source>
</evidence>
<accession>A0A8J8T753</accession>
<protein>
    <recommendedName>
        <fullName evidence="5">Transmembrane protein</fullName>
    </recommendedName>
</protein>
<organism evidence="3 4">
    <name type="scientific">Halteria grandinella</name>
    <dbReference type="NCBI Taxonomy" id="5974"/>
    <lineage>
        <taxon>Eukaryota</taxon>
        <taxon>Sar</taxon>
        <taxon>Alveolata</taxon>
        <taxon>Ciliophora</taxon>
        <taxon>Intramacronucleata</taxon>
        <taxon>Spirotrichea</taxon>
        <taxon>Stichotrichia</taxon>
        <taxon>Sporadotrichida</taxon>
        <taxon>Halteriidae</taxon>
        <taxon>Halteria</taxon>
    </lineage>
</organism>
<proteinExistence type="predicted"/>
<feature type="region of interest" description="Disordered" evidence="1">
    <location>
        <begin position="444"/>
        <end position="472"/>
    </location>
</feature>
<keyword evidence="2" id="KW-0812">Transmembrane</keyword>
<reference evidence="3" key="1">
    <citation type="submission" date="2019-06" db="EMBL/GenBank/DDBJ databases">
        <authorList>
            <person name="Zheng W."/>
        </authorList>
    </citation>
    <scope>NUCLEOTIDE SEQUENCE</scope>
    <source>
        <strain evidence="3">QDHG01</strain>
    </source>
</reference>
<name>A0A8J8T753_HALGN</name>
<evidence type="ECO:0000256" key="2">
    <source>
        <dbReference type="SAM" id="Phobius"/>
    </source>
</evidence>
<comment type="caution">
    <text evidence="3">The sequence shown here is derived from an EMBL/GenBank/DDBJ whole genome shotgun (WGS) entry which is preliminary data.</text>
</comment>
<evidence type="ECO:0000313" key="4">
    <source>
        <dbReference type="Proteomes" id="UP000785679"/>
    </source>
</evidence>
<evidence type="ECO:0000256" key="1">
    <source>
        <dbReference type="SAM" id="MobiDB-lite"/>
    </source>
</evidence>
<dbReference type="AlphaFoldDB" id="A0A8J8T753"/>
<gene>
    <name evidence="3" type="ORF">FGO68_gene13998</name>
</gene>
<sequence length="509" mass="59226">MQTQVESLRNSERVNFAEGLEFNQSGSSGQAQRSRPIIRYLSKGNGSPQPKQRRYLKPPVGDGSDLFSSGAHPSSNYTLKVEELKDIKRAASHKLSGIDQNLLPQDVKCELEKNQVDSDMIDEGMSELLRHIDMQFDQHFFSNKFKDPLLEQEYQLRYLQDFRGFVRFTIIQTLVMGLIILAWTIWRMVSTHGDYIQSAGMWVISTFIISLFSQVAHYFFAKRYLAAALTYCPLQTVVFYVLFVEQNIKNFPVEIDIALFPTIMIYMQSVSILSYNQTLQTCVYIFLGSYQLIRHYLQYIPGRDYDQMYTPIRYTLSVFVGFVYLSMFTRKFNQRERVNFMQSKRQRQLIELFQSLLKHHHDGIIITSAENILLHNEKIVNIMTQPNSQDLSGEQVSKNKLVCLLNNTQIQQNEDSRRPEDETKHKKPFETIWQFIQLNKFAGQGAAGDQEQSKTKITTNETRQRRSSSLEPIRQYSMTHKQHVDFTINPQFAIGGDSPTRKYKDNIIN</sequence>
<keyword evidence="4" id="KW-1185">Reference proteome</keyword>
<dbReference type="EMBL" id="RRYP01002310">
    <property type="protein sequence ID" value="TNV84917.1"/>
    <property type="molecule type" value="Genomic_DNA"/>
</dbReference>
<dbReference type="Proteomes" id="UP000785679">
    <property type="component" value="Unassembled WGS sequence"/>
</dbReference>
<keyword evidence="2" id="KW-0472">Membrane</keyword>
<feature type="transmembrane region" description="Helical" evidence="2">
    <location>
        <begin position="195"/>
        <end position="212"/>
    </location>
</feature>